<reference evidence="1" key="1">
    <citation type="submission" date="2011-01" db="EMBL/GenBank/DDBJ databases">
        <title>Evolutionary Significance of Chromosomal Super-Integrons in Vibrio vulnificus Strains.</title>
        <authorList>
            <person name="Shu H.Y."/>
            <person name="Wu K.M."/>
            <person name="Liu T.T."/>
            <person name="Liu Y.M."/>
            <person name="Liao T.L."/>
            <person name="Hor L.I."/>
            <person name="Tsai S.F."/>
            <person name="Chen C.Y."/>
        </authorList>
    </citation>
    <scope>NUCLEOTIDE SEQUENCE</scope>
    <source>
        <strain evidence="1">CG021</strain>
    </source>
</reference>
<name>A0A6S4Q268_VIBVL</name>
<evidence type="ECO:0000313" key="1">
    <source>
        <dbReference type="EMBL" id="BBE39008.1"/>
    </source>
</evidence>
<organism evidence="1">
    <name type="scientific">Vibrio vulnificus</name>
    <dbReference type="NCBI Taxonomy" id="672"/>
    <lineage>
        <taxon>Bacteria</taxon>
        <taxon>Pseudomonadati</taxon>
        <taxon>Pseudomonadota</taxon>
        <taxon>Gammaproteobacteria</taxon>
        <taxon>Vibrionales</taxon>
        <taxon>Vibrionaceae</taxon>
        <taxon>Vibrio</taxon>
    </lineage>
</organism>
<sequence>MKISISSSIAHFLIQKRPIIRKQLALAIKLSDIHSLIKR</sequence>
<accession>A0A6S4Q268</accession>
<dbReference type="AlphaFoldDB" id="A0A6S4Q268"/>
<protein>
    <submittedName>
        <fullName evidence="1">Uncharacterized protein</fullName>
    </submittedName>
</protein>
<dbReference type="EMBL" id="AB609752">
    <property type="protein sequence ID" value="BBE39008.1"/>
    <property type="molecule type" value="Genomic_DNA"/>
</dbReference>
<proteinExistence type="predicted"/>